<evidence type="ECO:0000313" key="1">
    <source>
        <dbReference type="EMBL" id="MPN35338.1"/>
    </source>
</evidence>
<proteinExistence type="predicted"/>
<comment type="caution">
    <text evidence="1">The sequence shown here is derived from an EMBL/GenBank/DDBJ whole genome shotgun (WGS) entry which is preliminary data.</text>
</comment>
<dbReference type="EMBL" id="VSSQ01088858">
    <property type="protein sequence ID" value="MPN35338.1"/>
    <property type="molecule type" value="Genomic_DNA"/>
</dbReference>
<dbReference type="AlphaFoldDB" id="A0A645H8N8"/>
<sequence>MPVAHDGDAIGNLLELIHAVGDIHDTDSPRLERADEGKQLLNLGIRQRSGGFVHNHNARARKRQRLGNLHHLLFGDGEALDGRGCIEL</sequence>
<name>A0A645H8N8_9ZZZZ</name>
<accession>A0A645H8N8</accession>
<gene>
    <name evidence="1" type="ORF">SDC9_182836</name>
</gene>
<organism evidence="1">
    <name type="scientific">bioreactor metagenome</name>
    <dbReference type="NCBI Taxonomy" id="1076179"/>
    <lineage>
        <taxon>unclassified sequences</taxon>
        <taxon>metagenomes</taxon>
        <taxon>ecological metagenomes</taxon>
    </lineage>
</organism>
<protein>
    <submittedName>
        <fullName evidence="1">Uncharacterized protein</fullName>
    </submittedName>
</protein>
<reference evidence="1" key="1">
    <citation type="submission" date="2019-08" db="EMBL/GenBank/DDBJ databases">
        <authorList>
            <person name="Kucharzyk K."/>
            <person name="Murdoch R.W."/>
            <person name="Higgins S."/>
            <person name="Loffler F."/>
        </authorList>
    </citation>
    <scope>NUCLEOTIDE SEQUENCE</scope>
</reference>